<dbReference type="RefSeq" id="WP_317470642.1">
    <property type="nucleotide sequence ID" value="NZ_JAWLKJ010000003.1"/>
</dbReference>
<reference evidence="1" key="1">
    <citation type="submission" date="2023-10" db="EMBL/GenBank/DDBJ databases">
        <title>Development of a sustainable strategy for remediation of hydrocarbon-contaminated territories based on the waste exchange concept.</title>
        <authorList>
            <person name="Krivoruchko A."/>
        </authorList>
    </citation>
    <scope>NUCLEOTIDE SEQUENCE</scope>
    <source>
        <strain evidence="1">IEGM 1175</strain>
    </source>
</reference>
<proteinExistence type="predicted"/>
<comment type="caution">
    <text evidence="1">The sequence shown here is derived from an EMBL/GenBank/DDBJ whole genome shotgun (WGS) entry which is preliminary data.</text>
</comment>
<accession>A0AAE4U826</accession>
<dbReference type="EMBL" id="JAWLKJ010000003">
    <property type="protein sequence ID" value="MDV6299983.1"/>
    <property type="molecule type" value="Genomic_DNA"/>
</dbReference>
<protein>
    <submittedName>
        <fullName evidence="1">Uncharacterized protein</fullName>
    </submittedName>
</protein>
<evidence type="ECO:0000313" key="1">
    <source>
        <dbReference type="EMBL" id="MDV6299983.1"/>
    </source>
</evidence>
<gene>
    <name evidence="1" type="ORF">R3P82_12770</name>
</gene>
<evidence type="ECO:0000313" key="2">
    <source>
        <dbReference type="Proteomes" id="UP001185873"/>
    </source>
</evidence>
<organism evidence="1 2">
    <name type="scientific">Dietzia maris</name>
    <dbReference type="NCBI Taxonomy" id="37915"/>
    <lineage>
        <taxon>Bacteria</taxon>
        <taxon>Bacillati</taxon>
        <taxon>Actinomycetota</taxon>
        <taxon>Actinomycetes</taxon>
        <taxon>Mycobacteriales</taxon>
        <taxon>Dietziaceae</taxon>
        <taxon>Dietzia</taxon>
    </lineage>
</organism>
<dbReference type="AlphaFoldDB" id="A0AAE4U826"/>
<sequence>MSAHPVTYYQVKCDACGYVEDDYGDFNAFSDPGPAREHAVYAGWVQLGLDRDVCEACQTCDVCGARGHVNDDETRIVCDDHEEVAP</sequence>
<name>A0AAE4U826_9ACTN</name>
<dbReference type="Proteomes" id="UP001185873">
    <property type="component" value="Unassembled WGS sequence"/>
</dbReference>